<evidence type="ECO:0000313" key="8">
    <source>
        <dbReference type="Proteomes" id="UP001597301"/>
    </source>
</evidence>
<accession>A0ABW4KGY4</accession>
<evidence type="ECO:0000313" key="7">
    <source>
        <dbReference type="EMBL" id="MFD1707402.1"/>
    </source>
</evidence>
<dbReference type="InterPro" id="IPR002293">
    <property type="entry name" value="AA/rel_permease1"/>
</dbReference>
<evidence type="ECO:0000256" key="6">
    <source>
        <dbReference type="SAM" id="Phobius"/>
    </source>
</evidence>
<evidence type="ECO:0000256" key="3">
    <source>
        <dbReference type="ARBA" id="ARBA00022692"/>
    </source>
</evidence>
<keyword evidence="3 6" id="KW-0812">Transmembrane</keyword>
<evidence type="ECO:0000256" key="4">
    <source>
        <dbReference type="ARBA" id="ARBA00022989"/>
    </source>
</evidence>
<dbReference type="PANTHER" id="PTHR42770">
    <property type="entry name" value="AMINO ACID TRANSPORTER-RELATED"/>
    <property type="match status" value="1"/>
</dbReference>
<feature type="transmembrane region" description="Helical" evidence="6">
    <location>
        <begin position="238"/>
        <end position="261"/>
    </location>
</feature>
<feature type="transmembrane region" description="Helical" evidence="6">
    <location>
        <begin position="37"/>
        <end position="62"/>
    </location>
</feature>
<keyword evidence="5 6" id="KW-0472">Membrane</keyword>
<keyword evidence="2" id="KW-1003">Cell membrane</keyword>
<reference evidence="8" key="1">
    <citation type="journal article" date="2019" name="Int. J. Syst. Evol. Microbiol.">
        <title>The Global Catalogue of Microorganisms (GCM) 10K type strain sequencing project: providing services to taxonomists for standard genome sequencing and annotation.</title>
        <authorList>
            <consortium name="The Broad Institute Genomics Platform"/>
            <consortium name="The Broad Institute Genome Sequencing Center for Infectious Disease"/>
            <person name="Wu L."/>
            <person name="Ma J."/>
        </authorList>
    </citation>
    <scope>NUCLEOTIDE SEQUENCE [LARGE SCALE GENOMIC DNA]</scope>
    <source>
        <strain evidence="8">CGMCC 1.12295</strain>
    </source>
</reference>
<feature type="transmembrane region" description="Helical" evidence="6">
    <location>
        <begin position="164"/>
        <end position="185"/>
    </location>
</feature>
<name>A0ABW4KGY4_9BACI</name>
<dbReference type="EMBL" id="JBHUEO010000032">
    <property type="protein sequence ID" value="MFD1707402.1"/>
    <property type="molecule type" value="Genomic_DNA"/>
</dbReference>
<dbReference type="PANTHER" id="PTHR42770:SF7">
    <property type="entry name" value="MEMBRANE PROTEIN"/>
    <property type="match status" value="1"/>
</dbReference>
<proteinExistence type="predicted"/>
<feature type="transmembrane region" description="Helical" evidence="6">
    <location>
        <begin position="197"/>
        <end position="218"/>
    </location>
</feature>
<feature type="transmembrane region" description="Helical" evidence="6">
    <location>
        <begin position="335"/>
        <end position="353"/>
    </location>
</feature>
<comment type="subcellular location">
    <subcellularLocation>
        <location evidence="1">Cell membrane</location>
        <topology evidence="1">Multi-pass membrane protein</topology>
    </subcellularLocation>
</comment>
<protein>
    <submittedName>
        <fullName evidence="7">APC family permease</fullName>
    </submittedName>
</protein>
<feature type="transmembrane region" description="Helical" evidence="6">
    <location>
        <begin position="285"/>
        <end position="314"/>
    </location>
</feature>
<dbReference type="Gene3D" id="1.20.1740.10">
    <property type="entry name" value="Amino acid/polyamine transporter I"/>
    <property type="match status" value="1"/>
</dbReference>
<feature type="transmembrane region" description="Helical" evidence="6">
    <location>
        <begin position="12"/>
        <end position="31"/>
    </location>
</feature>
<comment type="caution">
    <text evidence="7">The sequence shown here is derived from an EMBL/GenBank/DDBJ whole genome shotgun (WGS) entry which is preliminary data.</text>
</comment>
<feature type="transmembrane region" description="Helical" evidence="6">
    <location>
        <begin position="92"/>
        <end position="116"/>
    </location>
</feature>
<dbReference type="RefSeq" id="WP_380774125.1">
    <property type="nucleotide sequence ID" value="NZ_JBHUEO010000032.1"/>
</dbReference>
<organism evidence="7 8">
    <name type="scientific">Siminovitchia sediminis</name>
    <dbReference type="NCBI Taxonomy" id="1274353"/>
    <lineage>
        <taxon>Bacteria</taxon>
        <taxon>Bacillati</taxon>
        <taxon>Bacillota</taxon>
        <taxon>Bacilli</taxon>
        <taxon>Bacillales</taxon>
        <taxon>Bacillaceae</taxon>
        <taxon>Siminovitchia</taxon>
    </lineage>
</organism>
<evidence type="ECO:0000256" key="5">
    <source>
        <dbReference type="ARBA" id="ARBA00023136"/>
    </source>
</evidence>
<gene>
    <name evidence="7" type="ORF">ACFSCZ_11755</name>
</gene>
<sequence length="466" mass="49783">MDNKKQDVQKVLGRWDVLFLAFGAMIGWGWVVMSGEWIQGAGTIGAMIAFVFGGILVIFVGLTYAELASSMPTTGGALIYVFRGVGARSAFVAAWMLALGYISVVAFEAVALPTVIEYIFPNYKVGYMYTINGYEVYASWVLVGVGASIFVTIINYLGVKSAAFLQMVLTIIIALIGLLLIFGGVFNGEAANADPLFVGGIGGIMVVAIMTPFMFVGFDVIPQTAEEMNVPAKAIGKILILSVVMAVIWYIAVILAVAFGLDKASMAASTLPTADAMAAVFGSDIWGIVLILGGIAGIITSWNAFIIGGSRILYAMADKKMIPAWFGKLDAKHGTPTNAVLFIGALATVAPLLGRPMLVWLVDAGGLAIVVGYLLAAVAFVQLRKNEPNMVRPFRAGKSNIVGWLAIIFSIFFVILYMPGMPAALVWPYEWAIFAGWAVLGLLLMVGMGESFPKGKLKYDDKENQI</sequence>
<keyword evidence="8" id="KW-1185">Reference proteome</keyword>
<dbReference type="PIRSF" id="PIRSF006060">
    <property type="entry name" value="AA_transporter"/>
    <property type="match status" value="1"/>
</dbReference>
<feature type="transmembrane region" description="Helical" evidence="6">
    <location>
        <begin position="136"/>
        <end position="157"/>
    </location>
</feature>
<feature type="transmembrane region" description="Helical" evidence="6">
    <location>
        <begin position="431"/>
        <end position="449"/>
    </location>
</feature>
<keyword evidence="4 6" id="KW-1133">Transmembrane helix</keyword>
<dbReference type="InterPro" id="IPR050367">
    <property type="entry name" value="APC_superfamily"/>
</dbReference>
<dbReference type="Proteomes" id="UP001597301">
    <property type="component" value="Unassembled WGS sequence"/>
</dbReference>
<evidence type="ECO:0000256" key="1">
    <source>
        <dbReference type="ARBA" id="ARBA00004651"/>
    </source>
</evidence>
<dbReference type="Pfam" id="PF13520">
    <property type="entry name" value="AA_permease_2"/>
    <property type="match status" value="1"/>
</dbReference>
<feature type="transmembrane region" description="Helical" evidence="6">
    <location>
        <begin position="401"/>
        <end position="419"/>
    </location>
</feature>
<evidence type="ECO:0000256" key="2">
    <source>
        <dbReference type="ARBA" id="ARBA00022475"/>
    </source>
</evidence>
<feature type="transmembrane region" description="Helical" evidence="6">
    <location>
        <begin position="359"/>
        <end position="381"/>
    </location>
</feature>